<dbReference type="PANTHER" id="PTHR34236">
    <property type="entry name" value="DIMETHYL SULFOXIDE REDUCTASE TRANSCRIPTIONAL ACTIVATOR"/>
    <property type="match status" value="1"/>
</dbReference>
<evidence type="ECO:0000313" key="3">
    <source>
        <dbReference type="Proteomes" id="UP000693941"/>
    </source>
</evidence>
<protein>
    <submittedName>
        <fullName evidence="2">Bacterio-opsin activator domain-containing protein</fullName>
    </submittedName>
</protein>
<name>A0A8F5BUP0_9CREN</name>
<reference evidence="2" key="1">
    <citation type="journal article" date="2021" name="Environ. Microbiol.">
        <title>New insights into the diversity and evolution of the archaeal mobilome from three complete genomes of Saccharolobus shibatae.</title>
        <authorList>
            <person name="Medvedeva S."/>
            <person name="Brandt D."/>
            <person name="Cvirkaite-Krupovic V."/>
            <person name="Liu Y."/>
            <person name="Severinov K."/>
            <person name="Ishino S."/>
            <person name="Ishino Y."/>
            <person name="Prangishvili D."/>
            <person name="Kalinowski J."/>
            <person name="Krupovic M."/>
        </authorList>
    </citation>
    <scope>NUCLEOTIDE SEQUENCE</scope>
    <source>
        <strain evidence="2">BEU9</strain>
    </source>
</reference>
<dbReference type="Pfam" id="PF04967">
    <property type="entry name" value="HTH_10"/>
    <property type="match status" value="1"/>
</dbReference>
<dbReference type="EMBL" id="CP077715">
    <property type="protein sequence ID" value="QXJ31782.1"/>
    <property type="molecule type" value="Genomic_DNA"/>
</dbReference>
<dbReference type="AlphaFoldDB" id="A0A8F5BUP0"/>
<dbReference type="RefSeq" id="WP_218261477.1">
    <property type="nucleotide sequence ID" value="NZ_CP077715.1"/>
</dbReference>
<evidence type="ECO:0000313" key="2">
    <source>
        <dbReference type="EMBL" id="QXJ31782.1"/>
    </source>
</evidence>
<dbReference type="InterPro" id="IPR007050">
    <property type="entry name" value="HTH_bacterioopsin"/>
</dbReference>
<feature type="domain" description="HTH bat-type" evidence="1">
    <location>
        <begin position="152"/>
        <end position="203"/>
    </location>
</feature>
<gene>
    <name evidence="2" type="ORF">J5U21_01433</name>
</gene>
<dbReference type="GeneID" id="65562914"/>
<sequence length="214" mass="24979">MEKLLLMDIGLSHANCWTELTSRYSVNIKLLSQNFTDDKFFSSKVLILGKDTKNFIKELKCNENMKIEKLDYLDDACLLEFTYPRQNSISNLFHETNSIVVSHRIFDGIEKWKVIINSSKLPHVQERLQNSGNLISFREMKPKKLEKAINGLTDKNLRLLKFAYVRGLFEFPRRNTLMGLSSELGIKPNTLLYHIRKSENALLEILLEEYYSLL</sequence>
<accession>A0A8F5BUP0</accession>
<evidence type="ECO:0000259" key="1">
    <source>
        <dbReference type="Pfam" id="PF04967"/>
    </source>
</evidence>
<proteinExistence type="predicted"/>
<dbReference type="Proteomes" id="UP000693941">
    <property type="component" value="Chromosome"/>
</dbReference>
<dbReference type="PANTHER" id="PTHR34236:SF1">
    <property type="entry name" value="DIMETHYL SULFOXIDE REDUCTASE TRANSCRIPTIONAL ACTIVATOR"/>
    <property type="match status" value="1"/>
</dbReference>
<organism evidence="2 3">
    <name type="scientific">Saccharolobus shibatae</name>
    <dbReference type="NCBI Taxonomy" id="2286"/>
    <lineage>
        <taxon>Archaea</taxon>
        <taxon>Thermoproteota</taxon>
        <taxon>Thermoprotei</taxon>
        <taxon>Sulfolobales</taxon>
        <taxon>Sulfolobaceae</taxon>
        <taxon>Saccharolobus</taxon>
    </lineage>
</organism>